<reference evidence="3" key="1">
    <citation type="submission" date="2021-12" db="EMBL/GenBank/DDBJ databases">
        <title>Convergent genome expansion in fungi linked to evolution of root-endophyte symbiosis.</title>
        <authorList>
            <consortium name="DOE Joint Genome Institute"/>
            <person name="Ke Y.-H."/>
            <person name="Bonito G."/>
            <person name="Liao H.-L."/>
            <person name="Looney B."/>
            <person name="Rojas-Flechas A."/>
            <person name="Nash J."/>
            <person name="Hameed K."/>
            <person name="Schadt C."/>
            <person name="Martin F."/>
            <person name="Crous P.W."/>
            <person name="Miettinen O."/>
            <person name="Magnuson J.K."/>
            <person name="Labbe J."/>
            <person name="Jacobson D."/>
            <person name="Doktycz M.J."/>
            <person name="Veneault-Fourrey C."/>
            <person name="Kuo A."/>
            <person name="Mondo S."/>
            <person name="Calhoun S."/>
            <person name="Riley R."/>
            <person name="Ohm R."/>
            <person name="LaButti K."/>
            <person name="Andreopoulos B."/>
            <person name="Pangilinan J."/>
            <person name="Nolan M."/>
            <person name="Tritt A."/>
            <person name="Clum A."/>
            <person name="Lipzen A."/>
            <person name="Daum C."/>
            <person name="Barry K."/>
            <person name="Grigoriev I.V."/>
            <person name="Vilgalys R."/>
        </authorList>
    </citation>
    <scope>NUCLEOTIDE SEQUENCE</scope>
    <source>
        <strain evidence="3">PMI_201</strain>
    </source>
</reference>
<dbReference type="GeneID" id="70240324"/>
<dbReference type="PANTHER" id="PTHR34706:SF1">
    <property type="entry name" value="VWFA DOMAIN-CONTAINING PROTEIN"/>
    <property type="match status" value="1"/>
</dbReference>
<dbReference type="RefSeq" id="XP_046073508.1">
    <property type="nucleotide sequence ID" value="XM_046210037.1"/>
</dbReference>
<name>A0AAD4Q1T4_9EURO</name>
<dbReference type="PROSITE" id="PS50234">
    <property type="entry name" value="VWFA"/>
    <property type="match status" value="1"/>
</dbReference>
<proteinExistence type="predicted"/>
<dbReference type="PANTHER" id="PTHR34706">
    <property type="entry name" value="SLR1338 PROTEIN"/>
    <property type="match status" value="1"/>
</dbReference>
<feature type="region of interest" description="Disordered" evidence="1">
    <location>
        <begin position="1"/>
        <end position="49"/>
    </location>
</feature>
<feature type="non-terminal residue" evidence="3">
    <location>
        <position position="284"/>
    </location>
</feature>
<sequence length="284" mass="31514">KPQQQDPWGPPPYSSTPAPVELPGSVPDYSPSRPRSRSSARSSRNASADDSQYAFLGQFDTIFLVDDSGSMEGRRWREAEAAIAAITPICTQHDTDGIDIYFLNHRNRATQSGAYTNITTPSAVQHIFRQVRPQGMTPVGQRLRNVLLPYLKRVRTMAENTNDYGELKNQNLAVRPINIIAITDGAFSDDVESVVLNAARNLDKANVVPWQVGIQFFQIGNDPYARRDLEQLDDGLCQAMRSEPVRDIVDTVPWKGGSGETISADYLLKVVLGSVNKKLDRQRG</sequence>
<evidence type="ECO:0000259" key="2">
    <source>
        <dbReference type="PROSITE" id="PS50234"/>
    </source>
</evidence>
<gene>
    <name evidence="3" type="ORF">BGW36DRAFT_257949</name>
</gene>
<protein>
    <recommendedName>
        <fullName evidence="2">VWFA domain-containing protein</fullName>
    </recommendedName>
</protein>
<dbReference type="EMBL" id="JAJTJA010000005">
    <property type="protein sequence ID" value="KAH8699044.1"/>
    <property type="molecule type" value="Genomic_DNA"/>
</dbReference>
<dbReference type="AlphaFoldDB" id="A0AAD4Q1T4"/>
<feature type="non-terminal residue" evidence="3">
    <location>
        <position position="1"/>
    </location>
</feature>
<dbReference type="InterPro" id="IPR002035">
    <property type="entry name" value="VWF_A"/>
</dbReference>
<evidence type="ECO:0000313" key="4">
    <source>
        <dbReference type="Proteomes" id="UP001201262"/>
    </source>
</evidence>
<evidence type="ECO:0000313" key="3">
    <source>
        <dbReference type="EMBL" id="KAH8699044.1"/>
    </source>
</evidence>
<dbReference type="Proteomes" id="UP001201262">
    <property type="component" value="Unassembled WGS sequence"/>
</dbReference>
<dbReference type="InterPro" id="IPR036465">
    <property type="entry name" value="vWFA_dom_sf"/>
</dbReference>
<accession>A0AAD4Q1T4</accession>
<feature type="domain" description="VWFA" evidence="2">
    <location>
        <begin position="60"/>
        <end position="233"/>
    </location>
</feature>
<comment type="caution">
    <text evidence="3">The sequence shown here is derived from an EMBL/GenBank/DDBJ whole genome shotgun (WGS) entry which is preliminary data.</text>
</comment>
<keyword evidence="4" id="KW-1185">Reference proteome</keyword>
<feature type="compositionally biased region" description="Low complexity" evidence="1">
    <location>
        <begin position="25"/>
        <end position="49"/>
    </location>
</feature>
<organism evidence="3 4">
    <name type="scientific">Talaromyces proteolyticus</name>
    <dbReference type="NCBI Taxonomy" id="1131652"/>
    <lineage>
        <taxon>Eukaryota</taxon>
        <taxon>Fungi</taxon>
        <taxon>Dikarya</taxon>
        <taxon>Ascomycota</taxon>
        <taxon>Pezizomycotina</taxon>
        <taxon>Eurotiomycetes</taxon>
        <taxon>Eurotiomycetidae</taxon>
        <taxon>Eurotiales</taxon>
        <taxon>Trichocomaceae</taxon>
        <taxon>Talaromyces</taxon>
        <taxon>Talaromyces sect. Bacilispori</taxon>
    </lineage>
</organism>
<dbReference type="SUPFAM" id="SSF53300">
    <property type="entry name" value="vWA-like"/>
    <property type="match status" value="1"/>
</dbReference>
<dbReference type="Gene3D" id="3.40.50.410">
    <property type="entry name" value="von Willebrand factor, type A domain"/>
    <property type="match status" value="1"/>
</dbReference>
<evidence type="ECO:0000256" key="1">
    <source>
        <dbReference type="SAM" id="MobiDB-lite"/>
    </source>
</evidence>